<name>A0ABR4UP18_9FLAO</name>
<organism evidence="1 2">
    <name type="scientific">Chryseobacterium vrystaatense</name>
    <dbReference type="NCBI Taxonomy" id="307480"/>
    <lineage>
        <taxon>Bacteria</taxon>
        <taxon>Pseudomonadati</taxon>
        <taxon>Bacteroidota</taxon>
        <taxon>Flavobacteriia</taxon>
        <taxon>Flavobacteriales</taxon>
        <taxon>Weeksellaceae</taxon>
        <taxon>Chryseobacterium group</taxon>
        <taxon>Chryseobacterium</taxon>
    </lineage>
</organism>
<gene>
    <name evidence="1" type="ORF">IW16_06195</name>
</gene>
<dbReference type="EMBL" id="JPRI01000002">
    <property type="protein sequence ID" value="KFF26866.1"/>
    <property type="molecule type" value="Genomic_DNA"/>
</dbReference>
<sequence>MDKHKKTMTPLRALEVMREMTRQGVPFNIKYLSHSETEKISGGFKTEESIFLMQGYRRNQSKKHDVLVSFVRLTGDRRQFYYPLLTEFNGIKIKP</sequence>
<keyword evidence="2" id="KW-1185">Reference proteome</keyword>
<dbReference type="RefSeq" id="WP_084694503.1">
    <property type="nucleotide sequence ID" value="NZ_JPRI01000002.1"/>
</dbReference>
<comment type="caution">
    <text evidence="1">The sequence shown here is derived from an EMBL/GenBank/DDBJ whole genome shotgun (WGS) entry which is preliminary data.</text>
</comment>
<evidence type="ECO:0000313" key="1">
    <source>
        <dbReference type="EMBL" id="KFF26866.1"/>
    </source>
</evidence>
<evidence type="ECO:0000313" key="2">
    <source>
        <dbReference type="Proteomes" id="UP000028719"/>
    </source>
</evidence>
<accession>A0ABR4UP18</accession>
<reference evidence="1 2" key="1">
    <citation type="submission" date="2014-07" db="EMBL/GenBank/DDBJ databases">
        <title>Genome of Chryseobacterium vrystaatense LMG 22846.</title>
        <authorList>
            <person name="Pipes S.E."/>
            <person name="Stropko S.J."/>
            <person name="Newman J.D."/>
        </authorList>
    </citation>
    <scope>NUCLEOTIDE SEQUENCE [LARGE SCALE GENOMIC DNA]</scope>
    <source>
        <strain evidence="1 2">LMG 22846</strain>
    </source>
</reference>
<dbReference type="Proteomes" id="UP000028719">
    <property type="component" value="Unassembled WGS sequence"/>
</dbReference>
<proteinExistence type="predicted"/>
<protein>
    <submittedName>
        <fullName evidence="1">Uncharacterized protein</fullName>
    </submittedName>
</protein>